<accession>A0ABR5VX74</accession>
<keyword evidence="1" id="KW-1133">Transmembrane helix</keyword>
<comment type="caution">
    <text evidence="2">The sequence shown here is derived from an EMBL/GenBank/DDBJ whole genome shotgun (WGS) entry which is preliminary data.</text>
</comment>
<name>A0ABR5VX74_9VIBR</name>
<organism evidence="2 3">
    <name type="scientific">Vibrio cidicii</name>
    <dbReference type="NCBI Taxonomy" id="1763883"/>
    <lineage>
        <taxon>Bacteria</taxon>
        <taxon>Pseudomonadati</taxon>
        <taxon>Pseudomonadota</taxon>
        <taxon>Gammaproteobacteria</taxon>
        <taxon>Vibrionales</taxon>
        <taxon>Vibrionaceae</taxon>
        <taxon>Vibrio</taxon>
    </lineage>
</organism>
<keyword evidence="1" id="KW-0812">Transmembrane</keyword>
<dbReference type="Proteomes" id="UP000075609">
    <property type="component" value="Unassembled WGS sequence"/>
</dbReference>
<evidence type="ECO:0000313" key="2">
    <source>
        <dbReference type="EMBL" id="KYN81400.1"/>
    </source>
</evidence>
<protein>
    <recommendedName>
        <fullName evidence="4">Chromosome partitioning protein ParA</fullName>
    </recommendedName>
</protein>
<keyword evidence="3" id="KW-1185">Reference proteome</keyword>
<evidence type="ECO:0000256" key="1">
    <source>
        <dbReference type="SAM" id="Phobius"/>
    </source>
</evidence>
<evidence type="ECO:0008006" key="4">
    <source>
        <dbReference type="Google" id="ProtNLM"/>
    </source>
</evidence>
<feature type="transmembrane region" description="Helical" evidence="1">
    <location>
        <begin position="20"/>
        <end position="41"/>
    </location>
</feature>
<reference evidence="2 3" key="1">
    <citation type="submission" date="2015-12" db="EMBL/GenBank/DDBJ databases">
        <authorList>
            <person name="Tarr C.L."/>
            <person name="Gladney L.M."/>
        </authorList>
    </citation>
    <scope>NUCLEOTIDE SEQUENCE [LARGE SCALE GENOMIC DNA]</scope>
    <source>
        <strain evidence="2 3">1048-83</strain>
    </source>
</reference>
<evidence type="ECO:0000313" key="3">
    <source>
        <dbReference type="Proteomes" id="UP000075609"/>
    </source>
</evidence>
<dbReference type="RefSeq" id="WP_061900816.1">
    <property type="nucleotide sequence ID" value="NZ_CAXYEW010000086.1"/>
</dbReference>
<gene>
    <name evidence="2" type="ORF">ATY35_19925</name>
</gene>
<sequence length="222" mass="26035">MKYEELEILAQAIIDSNDKLIYLNLLIILVGIVAVYFVAMFKKSGELTALKLAFDDIRKQNEIITTDTEEIKRQMEKGTIEYQIKLSKYHERKIESLDLVYKALVSIYRSGSIMLLKNEEHRFEAFYTTVHDFRDVFESNKIWLDPKICESIEQFAITIDSQVRRYEGTVNVAKLPGWNEAHQKRTFDKHQNFYDFCVSESNNLKDQLESVLRAYISPENEA</sequence>
<keyword evidence="1" id="KW-0472">Membrane</keyword>
<dbReference type="EMBL" id="LOBP01000190">
    <property type="protein sequence ID" value="KYN81400.1"/>
    <property type="molecule type" value="Genomic_DNA"/>
</dbReference>
<proteinExistence type="predicted"/>